<evidence type="ECO:0000313" key="3">
    <source>
        <dbReference type="EMBL" id="KAJ6990173.1"/>
    </source>
</evidence>
<dbReference type="EMBL" id="JAQIZT010000007">
    <property type="protein sequence ID" value="KAJ6990173.1"/>
    <property type="molecule type" value="Genomic_DNA"/>
</dbReference>
<evidence type="ECO:0000313" key="4">
    <source>
        <dbReference type="Proteomes" id="UP001164929"/>
    </source>
</evidence>
<sequence>MAGMALICFVQSVVTTSQTAPRCNQLLMSGDPLLSVTACPRMTQGNIKGQAVDFSIPLYQYSLADATDTYPKRLQHPKKDAMKSQRAQPYQTRRNSKFENAAESCHPTSRKQTTNPQLQPENLKMEWEKWARYYIITIKKSIIDAVAPDKKSQGPTLSAHHLGCPYQSNDFLGKTFSFLQLPRLHLFQIISHFVLQCLAILSASPEMDLNEHEWCDSHQFWQLESSLMVADVWSCGVTVHAILVGSYPVEDPDEPKDFGKTIQSPNGSCCYLLNSQMITIPEIRNHEWFLKNLPTDLEDEKTMGSHFEESDQPMVLVDECWTIWTWT</sequence>
<name>A0AAD6QGY8_9ROSI</name>
<keyword evidence="2" id="KW-0732">Signal</keyword>
<dbReference type="InterPro" id="IPR011009">
    <property type="entry name" value="Kinase-like_dom_sf"/>
</dbReference>
<feature type="signal peptide" evidence="2">
    <location>
        <begin position="1"/>
        <end position="15"/>
    </location>
</feature>
<reference evidence="3" key="1">
    <citation type="journal article" date="2023" name="Mol. Ecol. Resour.">
        <title>Chromosome-level genome assembly of a triploid poplar Populus alba 'Berolinensis'.</title>
        <authorList>
            <person name="Chen S."/>
            <person name="Yu Y."/>
            <person name="Wang X."/>
            <person name="Wang S."/>
            <person name="Zhang T."/>
            <person name="Zhou Y."/>
            <person name="He R."/>
            <person name="Meng N."/>
            <person name="Wang Y."/>
            <person name="Liu W."/>
            <person name="Liu Z."/>
            <person name="Liu J."/>
            <person name="Guo Q."/>
            <person name="Huang H."/>
            <person name="Sederoff R.R."/>
            <person name="Wang G."/>
            <person name="Qu G."/>
            <person name="Chen S."/>
        </authorList>
    </citation>
    <scope>NUCLEOTIDE SEQUENCE</scope>
    <source>
        <strain evidence="3">SC-2020</strain>
    </source>
</reference>
<comment type="caution">
    <text evidence="3">The sequence shown here is derived from an EMBL/GenBank/DDBJ whole genome shotgun (WGS) entry which is preliminary data.</text>
</comment>
<proteinExistence type="predicted"/>
<gene>
    <name evidence="3" type="ORF">NC653_018648</name>
</gene>
<dbReference type="Gene3D" id="1.10.510.10">
    <property type="entry name" value="Transferase(Phosphotransferase) domain 1"/>
    <property type="match status" value="1"/>
</dbReference>
<accession>A0AAD6QGY8</accession>
<feature type="chain" id="PRO_5042187473" evidence="2">
    <location>
        <begin position="16"/>
        <end position="327"/>
    </location>
</feature>
<evidence type="ECO:0000256" key="2">
    <source>
        <dbReference type="SAM" id="SignalP"/>
    </source>
</evidence>
<feature type="compositionally biased region" description="Polar residues" evidence="1">
    <location>
        <begin position="106"/>
        <end position="117"/>
    </location>
</feature>
<feature type="region of interest" description="Disordered" evidence="1">
    <location>
        <begin position="72"/>
        <end position="117"/>
    </location>
</feature>
<organism evidence="3 4">
    <name type="scientific">Populus alba x Populus x berolinensis</name>
    <dbReference type="NCBI Taxonomy" id="444605"/>
    <lineage>
        <taxon>Eukaryota</taxon>
        <taxon>Viridiplantae</taxon>
        <taxon>Streptophyta</taxon>
        <taxon>Embryophyta</taxon>
        <taxon>Tracheophyta</taxon>
        <taxon>Spermatophyta</taxon>
        <taxon>Magnoliopsida</taxon>
        <taxon>eudicotyledons</taxon>
        <taxon>Gunneridae</taxon>
        <taxon>Pentapetalae</taxon>
        <taxon>rosids</taxon>
        <taxon>fabids</taxon>
        <taxon>Malpighiales</taxon>
        <taxon>Salicaceae</taxon>
        <taxon>Saliceae</taxon>
        <taxon>Populus</taxon>
    </lineage>
</organism>
<dbReference type="SUPFAM" id="SSF56112">
    <property type="entry name" value="Protein kinase-like (PK-like)"/>
    <property type="match status" value="1"/>
</dbReference>
<evidence type="ECO:0000256" key="1">
    <source>
        <dbReference type="SAM" id="MobiDB-lite"/>
    </source>
</evidence>
<protein>
    <submittedName>
        <fullName evidence="3">Uncharacterized protein</fullName>
    </submittedName>
</protein>
<dbReference type="Proteomes" id="UP001164929">
    <property type="component" value="Chromosome 7"/>
</dbReference>
<keyword evidence="4" id="KW-1185">Reference proteome</keyword>
<dbReference type="AlphaFoldDB" id="A0AAD6QGY8"/>